<evidence type="ECO:0000256" key="6">
    <source>
        <dbReference type="ARBA" id="ARBA00022958"/>
    </source>
</evidence>
<feature type="transmembrane region" description="Helical" evidence="11">
    <location>
        <begin position="1218"/>
        <end position="1247"/>
    </location>
</feature>
<dbReference type="GO" id="GO:0046872">
    <property type="term" value="F:metal ion binding"/>
    <property type="evidence" value="ECO:0007669"/>
    <property type="project" value="InterPro"/>
</dbReference>
<keyword evidence="3" id="KW-0633">Potassium transport</keyword>
<keyword evidence="10" id="KW-0407">Ion channel</keyword>
<dbReference type="PANTHER" id="PTHR10027:SF10">
    <property type="entry name" value="SLOWPOKE 2, ISOFORM D"/>
    <property type="match status" value="1"/>
</dbReference>
<evidence type="ECO:0000256" key="9">
    <source>
        <dbReference type="ARBA" id="ARBA00023136"/>
    </source>
</evidence>
<feature type="transmembrane region" description="Helical" evidence="11">
    <location>
        <begin position="1168"/>
        <end position="1185"/>
    </location>
</feature>
<keyword evidence="7 11" id="KW-1133">Transmembrane helix</keyword>
<evidence type="ECO:0000313" key="14">
    <source>
        <dbReference type="EMBL" id="CAL1143972.1"/>
    </source>
</evidence>
<evidence type="ECO:0000313" key="13">
    <source>
        <dbReference type="EMBL" id="CAI3990597.1"/>
    </source>
</evidence>
<accession>A0A9P1CG97</accession>
<evidence type="ECO:0000313" key="15">
    <source>
        <dbReference type="Proteomes" id="UP001152797"/>
    </source>
</evidence>
<evidence type="ECO:0000256" key="2">
    <source>
        <dbReference type="ARBA" id="ARBA00022448"/>
    </source>
</evidence>
<keyword evidence="8" id="KW-0406">Ion transport</keyword>
<feature type="domain" description="Potassium channel" evidence="12">
    <location>
        <begin position="1294"/>
        <end position="1350"/>
    </location>
</feature>
<keyword evidence="15" id="KW-1185">Reference proteome</keyword>
<evidence type="ECO:0000256" key="1">
    <source>
        <dbReference type="ARBA" id="ARBA00004141"/>
    </source>
</evidence>
<dbReference type="Gene3D" id="1.10.287.70">
    <property type="match status" value="2"/>
</dbReference>
<comment type="caution">
    <text evidence="13">The sequence shown here is derived from an EMBL/GenBank/DDBJ whole genome shotgun (WGS) entry which is preliminary data.</text>
</comment>
<dbReference type="GO" id="GO:0005267">
    <property type="term" value="F:potassium channel activity"/>
    <property type="evidence" value="ECO:0007669"/>
    <property type="project" value="UniProtKB-KW"/>
</dbReference>
<reference evidence="14" key="2">
    <citation type="submission" date="2024-04" db="EMBL/GenBank/DDBJ databases">
        <authorList>
            <person name="Chen Y."/>
            <person name="Shah S."/>
            <person name="Dougan E. K."/>
            <person name="Thang M."/>
            <person name="Chan C."/>
        </authorList>
    </citation>
    <scope>NUCLEOTIDE SEQUENCE [LARGE SCALE GENOMIC DNA]</scope>
</reference>
<dbReference type="SUPFAM" id="SSF81324">
    <property type="entry name" value="Voltage-gated potassium channels"/>
    <property type="match status" value="2"/>
</dbReference>
<evidence type="ECO:0000259" key="12">
    <source>
        <dbReference type="Pfam" id="PF07885"/>
    </source>
</evidence>
<evidence type="ECO:0000256" key="3">
    <source>
        <dbReference type="ARBA" id="ARBA00022538"/>
    </source>
</evidence>
<evidence type="ECO:0000256" key="8">
    <source>
        <dbReference type="ARBA" id="ARBA00023065"/>
    </source>
</evidence>
<dbReference type="EMBL" id="CAMXCT030001493">
    <property type="protein sequence ID" value="CAL4777909.1"/>
    <property type="molecule type" value="Genomic_DNA"/>
</dbReference>
<evidence type="ECO:0000256" key="7">
    <source>
        <dbReference type="ARBA" id="ARBA00022989"/>
    </source>
</evidence>
<dbReference type="InterPro" id="IPR006121">
    <property type="entry name" value="HMA_dom"/>
</dbReference>
<reference evidence="13" key="1">
    <citation type="submission" date="2022-10" db="EMBL/GenBank/DDBJ databases">
        <authorList>
            <person name="Chen Y."/>
            <person name="Dougan E. K."/>
            <person name="Chan C."/>
            <person name="Rhodes N."/>
            <person name="Thang M."/>
        </authorList>
    </citation>
    <scope>NUCLEOTIDE SEQUENCE</scope>
</reference>
<evidence type="ECO:0000256" key="4">
    <source>
        <dbReference type="ARBA" id="ARBA00022692"/>
    </source>
</evidence>
<dbReference type="EMBL" id="CAMXCT010001493">
    <property type="protein sequence ID" value="CAI3990597.1"/>
    <property type="molecule type" value="Genomic_DNA"/>
</dbReference>
<feature type="transmembrane region" description="Helical" evidence="11">
    <location>
        <begin position="1314"/>
        <end position="1331"/>
    </location>
</feature>
<gene>
    <name evidence="13" type="ORF">C1SCF055_LOCUS17571</name>
</gene>
<name>A0A9P1CG97_9DINO</name>
<keyword evidence="6" id="KW-0630">Potassium</keyword>
<dbReference type="PANTHER" id="PTHR10027">
    <property type="entry name" value="CALCIUM-ACTIVATED POTASSIUM CHANNEL ALPHA CHAIN"/>
    <property type="match status" value="1"/>
</dbReference>
<keyword evidence="5" id="KW-0631">Potassium channel</keyword>
<sequence length="1367" mass="151968">MPQRRRVVLASSNELKVAEVSRSLANYDIECVRDAHAAASQDAIWETLHQRGEEFWHKAVFKEEMRVFRAPADGLEGFLARVKDHVPAEDCTELPSDALPDGEADAYELPKDEAAQIREPWRRAATALHTTPGATGDVDTVHTVTPAAGYAEIPVDPAPTRSRHLVHSTYSSAVEGYVDQKQKPLAGTEAFGWDDVVVLTSTVAIGFSLGTGKTYQDMLKLRLKFSPRFSKTISFADSESVASFVAQNEFFNNEVAQRSGLSGVFIAVATLGNNGAFFRSAQSRRELNYWLPGLNAGIPFVAKKDPIHEITFTAHDFGLTNIPPEYTTRLDKASRIQHFLIPDLVFTGNTSINARFADMLFVETLRLSGYSYEWSKRKIHPLFQETGLKPFDGDRQHFFSEMRKLLEANVDLAGAIRATGGLVIPPEFGYTGSSPMLVRSHMVSELEKTDAAQRSCELFRGSLISHLIGPKKAAALIDVAAAIGLRWQQEVVQAEVPSPRHEQRYCLMGSTKKYLELIKQHKGEAEDSSQVLDEPWPRQTRRFVLTLGQGSGNKTGLKPFQDFKAKYMPFFVEDYRCLTQDDDSGNQHCWNMAQRAEEYQRWWQIAAPVVQAGRLDGMDNGIGHMAVEVVMVQCLETVDDHMAAIGVSSDGPACPAEELIPKIFQRVFETRLKPVFDGDGYAMEAPHVRLKNAYVRYLVGQMIIFARYDFLEESHRYAAKLTDLVRQQVENFTEATVETARGLYAQFLRVLLRKSLITPDDYEVYQQICPLFDPVYVFYDEQKDFYTQLAEVQQQILGLKKTDVFERTAMVGHFKVEGHLGGFCRMTCASCAAWQILLGMPLVGAVERAITALDGVKSLDGRSAEISLTLKRAEAMPWGTPGSFKGVPKKSQEDQLGDLDLSSLAEELDLKSLDSIPCEAATAGASPEGRCLVMASVFFHVLPEAFWDKVVLEVEAIEDVGFEASVLNEVERNVRATRCVGNVKLMAQSSTQLRKVGGLSGSKGIAETWPKPGLGHYNATATPETGVSDNPHDHPCYARGNNKALEVRGVVVKDAQNAAQLNGAAIIWASPEVTARLLYDPVKALTGGCQELAAEARGGVLVCRYHEEVLEDPSVATLRRMKQMLLLSLPPTIMPPGNSFGFYCGSIFHEAAWSAALHKAGVPSRSDWIGLVCYQGFAVVFFANLEGWTWDQSLYFGMVTMSTVGYGDLYPTHWYSQLVGILFILVGIVVVFGQIIDLVNLVIVPLFQKSRDLVERLMPAHYVDITGDGTPDFKVPRRRPIFYGKGLAGPILMLLLFQFISAAIFTAVEPEWDLWSAWWYVMVTASTVGYGDQSVNKETLRYTEMIVGVFWVRDGLWRICVGITLWL</sequence>
<protein>
    <recommendedName>
        <fullName evidence="12">Potassium channel domain-containing protein</fullName>
    </recommendedName>
</protein>
<keyword evidence="9 11" id="KW-0472">Membrane</keyword>
<evidence type="ECO:0000256" key="10">
    <source>
        <dbReference type="ARBA" id="ARBA00023303"/>
    </source>
</evidence>
<dbReference type="Pfam" id="PF07885">
    <property type="entry name" value="Ion_trans_2"/>
    <property type="match status" value="2"/>
</dbReference>
<dbReference type="InterPro" id="IPR013099">
    <property type="entry name" value="K_chnl_dom"/>
</dbReference>
<evidence type="ECO:0000256" key="5">
    <source>
        <dbReference type="ARBA" id="ARBA00022826"/>
    </source>
</evidence>
<evidence type="ECO:0000256" key="11">
    <source>
        <dbReference type="SAM" id="Phobius"/>
    </source>
</evidence>
<dbReference type="GO" id="GO:0016020">
    <property type="term" value="C:membrane"/>
    <property type="evidence" value="ECO:0007669"/>
    <property type="project" value="UniProtKB-SubCell"/>
</dbReference>
<comment type="subcellular location">
    <subcellularLocation>
        <location evidence="1">Membrane</location>
        <topology evidence="1">Multi-pass membrane protein</topology>
    </subcellularLocation>
</comment>
<dbReference type="InterPro" id="IPR047871">
    <property type="entry name" value="K_chnl_Slo-like"/>
</dbReference>
<dbReference type="OrthoDB" id="439792at2759"/>
<keyword evidence="2" id="KW-0813">Transport</keyword>
<dbReference type="Proteomes" id="UP001152797">
    <property type="component" value="Unassembled WGS sequence"/>
</dbReference>
<feature type="domain" description="Potassium channel" evidence="12">
    <location>
        <begin position="1171"/>
        <end position="1240"/>
    </location>
</feature>
<feature type="transmembrane region" description="Helical" evidence="11">
    <location>
        <begin position="1287"/>
        <end position="1308"/>
    </location>
</feature>
<organism evidence="13">
    <name type="scientific">Cladocopium goreaui</name>
    <dbReference type="NCBI Taxonomy" id="2562237"/>
    <lineage>
        <taxon>Eukaryota</taxon>
        <taxon>Sar</taxon>
        <taxon>Alveolata</taxon>
        <taxon>Dinophyceae</taxon>
        <taxon>Suessiales</taxon>
        <taxon>Symbiodiniaceae</taxon>
        <taxon>Cladocopium</taxon>
    </lineage>
</organism>
<keyword evidence="4 11" id="KW-0812">Transmembrane</keyword>
<proteinExistence type="predicted"/>
<dbReference type="EMBL" id="CAMXCT020001493">
    <property type="protein sequence ID" value="CAL1143972.1"/>
    <property type="molecule type" value="Genomic_DNA"/>
</dbReference>
<dbReference type="CDD" id="cd00371">
    <property type="entry name" value="HMA"/>
    <property type="match status" value="1"/>
</dbReference>